<dbReference type="EMBL" id="LAZR01048222">
    <property type="protein sequence ID" value="KKK92412.1"/>
    <property type="molecule type" value="Genomic_DNA"/>
</dbReference>
<feature type="non-terminal residue" evidence="1">
    <location>
        <position position="435"/>
    </location>
</feature>
<reference evidence="1" key="1">
    <citation type="journal article" date="2015" name="Nature">
        <title>Complex archaea that bridge the gap between prokaryotes and eukaryotes.</title>
        <authorList>
            <person name="Spang A."/>
            <person name="Saw J.H."/>
            <person name="Jorgensen S.L."/>
            <person name="Zaremba-Niedzwiedzka K."/>
            <person name="Martijn J."/>
            <person name="Lind A.E."/>
            <person name="van Eijk R."/>
            <person name="Schleper C."/>
            <person name="Guy L."/>
            <person name="Ettema T.J."/>
        </authorList>
    </citation>
    <scope>NUCLEOTIDE SEQUENCE</scope>
</reference>
<accession>A0A0F8ZF29</accession>
<name>A0A0F8ZF29_9ZZZZ</name>
<proteinExistence type="predicted"/>
<feature type="non-terminal residue" evidence="1">
    <location>
        <position position="1"/>
    </location>
</feature>
<dbReference type="AlphaFoldDB" id="A0A0F8ZF29"/>
<sequence>SYNKETKKGILQGPVKDLKKMGFFVSTTVRERKHPLFGKETVTDTWAEKDGIKFLVIPAPILQGGSVARKNQIKKLIKDMDGAGFNWYKHWREFMEAFTKKGVPKDLIVKHIKLQGLMSAGRSPTSASTLAATAIKALEKGYKGKRLPTLSMNQTVKAKAIWSGEEAKIANSLESREEFYGGSGKIGRMIHSVLSVEGDAVVIDRHMGRLWGYNIMWSKEGLYAGFNVSEPIKVEITKDVMEVAEALKISYADVQAALWYHAGAAITRPGSSIINTFEDSIRVNPKRRLGKQMFIATTEESKKIVSFRDKSHYAIWGARLPRKLTPKEKTRLRFLRDKSSLLSFMEVITPAEESELDELSTAHEGDTPLPQSRGDVLKRMKASTEDNSYIALSYWYEGGTRREQHYAGKVPNLTTIHEGEIYVGKTDVLGYFGVA</sequence>
<evidence type="ECO:0000313" key="1">
    <source>
        <dbReference type="EMBL" id="KKK92412.1"/>
    </source>
</evidence>
<comment type="caution">
    <text evidence="1">The sequence shown here is derived from an EMBL/GenBank/DDBJ whole genome shotgun (WGS) entry which is preliminary data.</text>
</comment>
<protein>
    <submittedName>
        <fullName evidence="1">Uncharacterized protein</fullName>
    </submittedName>
</protein>
<organism evidence="1">
    <name type="scientific">marine sediment metagenome</name>
    <dbReference type="NCBI Taxonomy" id="412755"/>
    <lineage>
        <taxon>unclassified sequences</taxon>
        <taxon>metagenomes</taxon>
        <taxon>ecological metagenomes</taxon>
    </lineage>
</organism>
<gene>
    <name evidence="1" type="ORF">LCGC14_2703190</name>
</gene>